<evidence type="ECO:0000313" key="3">
    <source>
        <dbReference type="EMBL" id="OUC91551.1"/>
    </source>
</evidence>
<accession>A0A243RA90</accession>
<keyword evidence="1" id="KW-0472">Membrane</keyword>
<keyword evidence="1" id="KW-0812">Transmembrane</keyword>
<proteinExistence type="predicted"/>
<evidence type="ECO:0000313" key="4">
    <source>
        <dbReference type="Proteomes" id="UP000194761"/>
    </source>
</evidence>
<reference evidence="3 4" key="1">
    <citation type="submission" date="2017-05" db="EMBL/GenBank/DDBJ databases">
        <title>Biotechnological potential of actinobacteria isolated from South African environments.</title>
        <authorList>
            <person name="Le Roes-Hill M."/>
            <person name="Prins A."/>
            <person name="Durrell K.A."/>
        </authorList>
    </citation>
    <scope>NUCLEOTIDE SEQUENCE [LARGE SCALE GENOMIC DNA]</scope>
    <source>
        <strain evidence="3">M26</strain>
    </source>
</reference>
<dbReference type="GO" id="GO:0005975">
    <property type="term" value="P:carbohydrate metabolic process"/>
    <property type="evidence" value="ECO:0007669"/>
    <property type="project" value="UniProtKB-ARBA"/>
</dbReference>
<organism evidence="3 4">
    <name type="scientific">Streptosporangium minutum</name>
    <dbReference type="NCBI Taxonomy" id="569862"/>
    <lineage>
        <taxon>Bacteria</taxon>
        <taxon>Bacillati</taxon>
        <taxon>Actinomycetota</taxon>
        <taxon>Actinomycetes</taxon>
        <taxon>Streptosporangiales</taxon>
        <taxon>Streptosporangiaceae</taxon>
        <taxon>Streptosporangium</taxon>
    </lineage>
</organism>
<dbReference type="RefSeq" id="WP_086577426.1">
    <property type="nucleotide sequence ID" value="NZ_NGFP01000212.1"/>
</dbReference>
<dbReference type="Proteomes" id="UP000194761">
    <property type="component" value="Unassembled WGS sequence"/>
</dbReference>
<evidence type="ECO:0000256" key="2">
    <source>
        <dbReference type="SAM" id="SignalP"/>
    </source>
</evidence>
<dbReference type="AlphaFoldDB" id="A0A243RA90"/>
<keyword evidence="2" id="KW-0732">Signal</keyword>
<name>A0A243RA90_9ACTN</name>
<feature type="transmembrane region" description="Helical" evidence="1">
    <location>
        <begin position="271"/>
        <end position="291"/>
    </location>
</feature>
<sequence length="319" mass="33361">MTVRPGRGSAAVLIGACLLWTAGPAGAGSARPAPEADFSLTVSPTRLAVQPGDIGEKQRFQVINQGRLPLDVEVRKADFKPNLDGTLLFQPKAPYSASNWVTVTPDRFHLAAGGTRQVSVRINVPSDPEPGDHQLALVFLVPAGTGDGNIRINRGIGAPVYIAVPGPIDASAEVMGLRAPSFALGGPLTFTTTVRDTGTVHRDFRGDDRLRLRVNGESVSFPDFTVSRGSTREIAATFDPPLMCLCSATVALPGPGGTSTAATATVLVFPLHWLGAAILAAGVLILLVAFARRRYRAQVVAAARAMSGIDGDGDGRQPL</sequence>
<protein>
    <recommendedName>
        <fullName evidence="5">DUF916 domain-containing protein</fullName>
    </recommendedName>
</protein>
<dbReference type="Gene3D" id="2.60.40.10">
    <property type="entry name" value="Immunoglobulins"/>
    <property type="match status" value="1"/>
</dbReference>
<dbReference type="InterPro" id="IPR013783">
    <property type="entry name" value="Ig-like_fold"/>
</dbReference>
<comment type="caution">
    <text evidence="3">The sequence shown here is derived from an EMBL/GenBank/DDBJ whole genome shotgun (WGS) entry which is preliminary data.</text>
</comment>
<feature type="chain" id="PRO_5012128135" description="DUF916 domain-containing protein" evidence="2">
    <location>
        <begin position="28"/>
        <end position="319"/>
    </location>
</feature>
<evidence type="ECO:0008006" key="5">
    <source>
        <dbReference type="Google" id="ProtNLM"/>
    </source>
</evidence>
<feature type="signal peptide" evidence="2">
    <location>
        <begin position="1"/>
        <end position="27"/>
    </location>
</feature>
<evidence type="ECO:0000256" key="1">
    <source>
        <dbReference type="SAM" id="Phobius"/>
    </source>
</evidence>
<gene>
    <name evidence="3" type="ORF">CA984_33330</name>
</gene>
<dbReference type="EMBL" id="NGFP01000212">
    <property type="protein sequence ID" value="OUC91551.1"/>
    <property type="molecule type" value="Genomic_DNA"/>
</dbReference>
<keyword evidence="1" id="KW-1133">Transmembrane helix</keyword>
<keyword evidence="4" id="KW-1185">Reference proteome</keyword>